<dbReference type="Proteomes" id="UP000006729">
    <property type="component" value="Chromosome 6"/>
</dbReference>
<name>A0ACC0SUV6_POPTR</name>
<organism evidence="1 2">
    <name type="scientific">Populus trichocarpa</name>
    <name type="common">Western balsam poplar</name>
    <name type="synonym">Populus balsamifera subsp. trichocarpa</name>
    <dbReference type="NCBI Taxonomy" id="3694"/>
    <lineage>
        <taxon>Eukaryota</taxon>
        <taxon>Viridiplantae</taxon>
        <taxon>Streptophyta</taxon>
        <taxon>Embryophyta</taxon>
        <taxon>Tracheophyta</taxon>
        <taxon>Spermatophyta</taxon>
        <taxon>Magnoliopsida</taxon>
        <taxon>eudicotyledons</taxon>
        <taxon>Gunneridae</taxon>
        <taxon>Pentapetalae</taxon>
        <taxon>rosids</taxon>
        <taxon>fabids</taxon>
        <taxon>Malpighiales</taxon>
        <taxon>Salicaceae</taxon>
        <taxon>Saliceae</taxon>
        <taxon>Populus</taxon>
    </lineage>
</organism>
<gene>
    <name evidence="1" type="ORF">POPTR_006G177250v4</name>
</gene>
<reference evidence="1 2" key="1">
    <citation type="journal article" date="2006" name="Science">
        <title>The genome of black cottonwood, Populus trichocarpa (Torr. &amp; Gray).</title>
        <authorList>
            <person name="Tuskan G.A."/>
            <person name="Difazio S."/>
            <person name="Jansson S."/>
            <person name="Bohlmann J."/>
            <person name="Grigoriev I."/>
            <person name="Hellsten U."/>
            <person name="Putnam N."/>
            <person name="Ralph S."/>
            <person name="Rombauts S."/>
            <person name="Salamov A."/>
            <person name="Schein J."/>
            <person name="Sterck L."/>
            <person name="Aerts A."/>
            <person name="Bhalerao R.R."/>
            <person name="Bhalerao R.P."/>
            <person name="Blaudez D."/>
            <person name="Boerjan W."/>
            <person name="Brun A."/>
            <person name="Brunner A."/>
            <person name="Busov V."/>
            <person name="Campbell M."/>
            <person name="Carlson J."/>
            <person name="Chalot M."/>
            <person name="Chapman J."/>
            <person name="Chen G.L."/>
            <person name="Cooper D."/>
            <person name="Coutinho P.M."/>
            <person name="Couturier J."/>
            <person name="Covert S."/>
            <person name="Cronk Q."/>
            <person name="Cunningham R."/>
            <person name="Davis J."/>
            <person name="Degroeve S."/>
            <person name="Dejardin A."/>
            <person name="Depamphilis C."/>
            <person name="Detter J."/>
            <person name="Dirks B."/>
            <person name="Dubchak I."/>
            <person name="Duplessis S."/>
            <person name="Ehlting J."/>
            <person name="Ellis B."/>
            <person name="Gendler K."/>
            <person name="Goodstein D."/>
            <person name="Gribskov M."/>
            <person name="Grimwood J."/>
            <person name="Groover A."/>
            <person name="Gunter L."/>
            <person name="Hamberger B."/>
            <person name="Heinze B."/>
            <person name="Helariutta Y."/>
            <person name="Henrissat B."/>
            <person name="Holligan D."/>
            <person name="Holt R."/>
            <person name="Huang W."/>
            <person name="Islam-Faridi N."/>
            <person name="Jones S."/>
            <person name="Jones-Rhoades M."/>
            <person name="Jorgensen R."/>
            <person name="Joshi C."/>
            <person name="Kangasjarvi J."/>
            <person name="Karlsson J."/>
            <person name="Kelleher C."/>
            <person name="Kirkpatrick R."/>
            <person name="Kirst M."/>
            <person name="Kohler A."/>
            <person name="Kalluri U."/>
            <person name="Larimer F."/>
            <person name="Leebens-Mack J."/>
            <person name="Leple J.C."/>
            <person name="Locascio P."/>
            <person name="Lou Y."/>
            <person name="Lucas S."/>
            <person name="Martin F."/>
            <person name="Montanini B."/>
            <person name="Napoli C."/>
            <person name="Nelson D.R."/>
            <person name="Nelson C."/>
            <person name="Nieminen K."/>
            <person name="Nilsson O."/>
            <person name="Pereda V."/>
            <person name="Peter G."/>
            <person name="Philippe R."/>
            <person name="Pilate G."/>
            <person name="Poliakov A."/>
            <person name="Razumovskaya J."/>
            <person name="Richardson P."/>
            <person name="Rinaldi C."/>
            <person name="Ritland K."/>
            <person name="Rouze P."/>
            <person name="Ryaboy D."/>
            <person name="Schmutz J."/>
            <person name="Schrader J."/>
            <person name="Segerman B."/>
            <person name="Shin H."/>
            <person name="Siddiqui A."/>
            <person name="Sterky F."/>
            <person name="Terry A."/>
            <person name="Tsai C.J."/>
            <person name="Uberbacher E."/>
            <person name="Unneberg P."/>
            <person name="Vahala J."/>
            <person name="Wall K."/>
            <person name="Wessler S."/>
            <person name="Yang G."/>
            <person name="Yin T."/>
            <person name="Douglas C."/>
            <person name="Marra M."/>
            <person name="Sandberg G."/>
            <person name="Van de Peer Y."/>
            <person name="Rokhsar D."/>
        </authorList>
    </citation>
    <scope>NUCLEOTIDE SEQUENCE [LARGE SCALE GENOMIC DNA]</scope>
    <source>
        <strain evidence="2">cv. Nisqually</strain>
    </source>
</reference>
<evidence type="ECO:0000313" key="1">
    <source>
        <dbReference type="EMBL" id="KAI9393046.1"/>
    </source>
</evidence>
<evidence type="ECO:0000313" key="2">
    <source>
        <dbReference type="Proteomes" id="UP000006729"/>
    </source>
</evidence>
<accession>A0ACC0SUV6</accession>
<comment type="caution">
    <text evidence="1">The sequence shown here is derived from an EMBL/GenBank/DDBJ whole genome shotgun (WGS) entry which is preliminary data.</text>
</comment>
<keyword evidence="2" id="KW-1185">Reference proteome</keyword>
<protein>
    <submittedName>
        <fullName evidence="1">Uncharacterized protein</fullName>
    </submittedName>
</protein>
<dbReference type="EMBL" id="CM009295">
    <property type="protein sequence ID" value="KAI9393046.1"/>
    <property type="molecule type" value="Genomic_DNA"/>
</dbReference>
<proteinExistence type="predicted"/>
<sequence length="220" mass="24761">MSIFLCVLLICAIMHLFLCFLDVLSQDFFSLLLFVSFVLGAERIEMEKRVLLGVLKKNNPIKKNKKRFLKKVVGYLDSDSCMFAPLISTPHTDFLASKSSSSSTAGHSRLIKKITVEVSTRKLPRKDNQPTVETSNVTVQDQFSELPKKGISGQQKFVHKESVKHIAVNICHAIEDRRKFLLGITWKKLETAKIISGGDSLRRLDCIKCFPPVRGPPESV</sequence>